<accession>A0ABS4EBG4</accession>
<keyword evidence="1" id="KW-0812">Transmembrane</keyword>
<organism evidence="3 4">
    <name type="scientific">Metaclostridioides mangenotii</name>
    <dbReference type="NCBI Taxonomy" id="1540"/>
    <lineage>
        <taxon>Bacteria</taxon>
        <taxon>Bacillati</taxon>
        <taxon>Bacillota</taxon>
        <taxon>Clostridia</taxon>
        <taxon>Peptostreptococcales</taxon>
        <taxon>Peptostreptococcaceae</taxon>
        <taxon>Metaclostridioides</taxon>
    </lineage>
</organism>
<keyword evidence="4" id="KW-1185">Reference proteome</keyword>
<dbReference type="PANTHER" id="PTHR10587">
    <property type="entry name" value="GLYCOSYL TRANSFERASE-RELATED"/>
    <property type="match status" value="1"/>
</dbReference>
<dbReference type="EMBL" id="JAGGJX010000002">
    <property type="protein sequence ID" value="MBP1855275.1"/>
    <property type="molecule type" value="Genomic_DNA"/>
</dbReference>
<dbReference type="PROSITE" id="PS51677">
    <property type="entry name" value="NODB"/>
    <property type="match status" value="1"/>
</dbReference>
<feature type="transmembrane region" description="Helical" evidence="1">
    <location>
        <begin position="6"/>
        <end position="28"/>
    </location>
</feature>
<dbReference type="RefSeq" id="WP_209456719.1">
    <property type="nucleotide sequence ID" value="NZ_BAAACS010000002.1"/>
</dbReference>
<proteinExistence type="predicted"/>
<dbReference type="InterPro" id="IPR050248">
    <property type="entry name" value="Polysacc_deacetylase_ArnD"/>
</dbReference>
<dbReference type="InterPro" id="IPR011330">
    <property type="entry name" value="Glyco_hydro/deAcase_b/a-brl"/>
</dbReference>
<dbReference type="InterPro" id="IPR002509">
    <property type="entry name" value="NODB_dom"/>
</dbReference>
<dbReference type="Pfam" id="PF01522">
    <property type="entry name" value="Polysacc_deac_1"/>
    <property type="match status" value="1"/>
</dbReference>
<dbReference type="Gene3D" id="3.20.20.370">
    <property type="entry name" value="Glycoside hydrolase/deacetylase"/>
    <property type="match status" value="1"/>
</dbReference>
<dbReference type="CDD" id="cd10959">
    <property type="entry name" value="CE4_NodB_like_3"/>
    <property type="match status" value="1"/>
</dbReference>
<keyword evidence="1" id="KW-0472">Membrane</keyword>
<protein>
    <submittedName>
        <fullName evidence="3">Peptidoglycan/xylan/chitin deacetylase (PgdA/CDA1 family)</fullName>
    </submittedName>
</protein>
<comment type="caution">
    <text evidence="3">The sequence shown here is derived from an EMBL/GenBank/DDBJ whole genome shotgun (WGS) entry which is preliminary data.</text>
</comment>
<keyword evidence="1" id="KW-1133">Transmembrane helix</keyword>
<dbReference type="SUPFAM" id="SSF88713">
    <property type="entry name" value="Glycoside hydrolase/deacetylase"/>
    <property type="match status" value="1"/>
</dbReference>
<feature type="domain" description="NodB homology" evidence="2">
    <location>
        <begin position="44"/>
        <end position="231"/>
    </location>
</feature>
<sequence>MYIIEFISIGCIIIFIIFLLHSVLPTYYNKHYNNNIVKKTKGKKKIMLTFDDGPDPRYTSDLLDLLNEQNVRATFFVVANNAKSNPDIIERMLNESHEVAIHSLEHKNAWLYSYSYTKKDFYESLDIMKKLGVNVKYYRPPWGHTNIFSMSFADKHNLKVILWDVMAEDWEKDATVEVIVERLKKRIKGNSIICLHDAGENSGGAEGAPRRMIEALKIALPELKASGFRFVTPERS</sequence>
<name>A0ABS4EBG4_9FIRM</name>
<dbReference type="PANTHER" id="PTHR10587:SF137">
    <property type="entry name" value="4-DEOXY-4-FORMAMIDO-L-ARABINOSE-PHOSPHOUNDECAPRENOL DEFORMYLASE ARND-RELATED"/>
    <property type="match status" value="1"/>
</dbReference>
<evidence type="ECO:0000313" key="4">
    <source>
        <dbReference type="Proteomes" id="UP000767291"/>
    </source>
</evidence>
<reference evidence="3 4" key="1">
    <citation type="submission" date="2021-03" db="EMBL/GenBank/DDBJ databases">
        <title>Genomic Encyclopedia of Type Strains, Phase IV (KMG-IV): sequencing the most valuable type-strain genomes for metagenomic binning, comparative biology and taxonomic classification.</title>
        <authorList>
            <person name="Goeker M."/>
        </authorList>
    </citation>
    <scope>NUCLEOTIDE SEQUENCE [LARGE SCALE GENOMIC DNA]</scope>
    <source>
        <strain evidence="3 4">DSM 1289</strain>
    </source>
</reference>
<evidence type="ECO:0000259" key="2">
    <source>
        <dbReference type="PROSITE" id="PS51677"/>
    </source>
</evidence>
<evidence type="ECO:0000313" key="3">
    <source>
        <dbReference type="EMBL" id="MBP1855275.1"/>
    </source>
</evidence>
<gene>
    <name evidence="3" type="ORF">J2Z43_001668</name>
</gene>
<dbReference type="Proteomes" id="UP000767291">
    <property type="component" value="Unassembled WGS sequence"/>
</dbReference>
<evidence type="ECO:0000256" key="1">
    <source>
        <dbReference type="SAM" id="Phobius"/>
    </source>
</evidence>